<evidence type="ECO:0000256" key="1">
    <source>
        <dbReference type="SAM" id="MobiDB-lite"/>
    </source>
</evidence>
<feature type="non-terminal residue" evidence="2">
    <location>
        <position position="1"/>
    </location>
</feature>
<protein>
    <submittedName>
        <fullName evidence="2">Uncharacterized protein</fullName>
    </submittedName>
</protein>
<dbReference type="AlphaFoldDB" id="A0A427ACJ1"/>
<dbReference type="EMBL" id="AMZH03002925">
    <property type="protein sequence ID" value="RRT73949.1"/>
    <property type="molecule type" value="Genomic_DNA"/>
</dbReference>
<evidence type="ECO:0000313" key="3">
    <source>
        <dbReference type="Proteomes" id="UP000287651"/>
    </source>
</evidence>
<accession>A0A427ACJ1</accession>
<gene>
    <name evidence="2" type="ORF">B296_00011817</name>
</gene>
<proteinExistence type="predicted"/>
<comment type="caution">
    <text evidence="2">The sequence shown here is derived from an EMBL/GenBank/DDBJ whole genome shotgun (WGS) entry which is preliminary data.</text>
</comment>
<evidence type="ECO:0000313" key="2">
    <source>
        <dbReference type="EMBL" id="RRT73949.1"/>
    </source>
</evidence>
<sequence>ASSEVRCRYVTDSRYAGRRWRRPWQATVLPHTCRPPTGSSPAKMADVVSALDRTVAPFSPLSLTLLIPSHGIFLGCGCNRVKEAGRPWDSTAGMGIPHSILIPCSTEQDCVVLVYRLREHQRSTANGGRVEDRGGGRSVQYM</sequence>
<organism evidence="2 3">
    <name type="scientific">Ensete ventricosum</name>
    <name type="common">Abyssinian banana</name>
    <name type="synonym">Musa ensete</name>
    <dbReference type="NCBI Taxonomy" id="4639"/>
    <lineage>
        <taxon>Eukaryota</taxon>
        <taxon>Viridiplantae</taxon>
        <taxon>Streptophyta</taxon>
        <taxon>Embryophyta</taxon>
        <taxon>Tracheophyta</taxon>
        <taxon>Spermatophyta</taxon>
        <taxon>Magnoliopsida</taxon>
        <taxon>Liliopsida</taxon>
        <taxon>Zingiberales</taxon>
        <taxon>Musaceae</taxon>
        <taxon>Ensete</taxon>
    </lineage>
</organism>
<feature type="region of interest" description="Disordered" evidence="1">
    <location>
        <begin position="123"/>
        <end position="142"/>
    </location>
</feature>
<dbReference type="Proteomes" id="UP000287651">
    <property type="component" value="Unassembled WGS sequence"/>
</dbReference>
<name>A0A427ACJ1_ENSVE</name>
<reference evidence="2 3" key="1">
    <citation type="journal article" date="2014" name="Agronomy (Basel)">
        <title>A Draft Genome Sequence for Ensete ventricosum, the Drought-Tolerant Tree Against Hunger.</title>
        <authorList>
            <person name="Harrison J."/>
            <person name="Moore K.A."/>
            <person name="Paszkiewicz K."/>
            <person name="Jones T."/>
            <person name="Grant M."/>
            <person name="Ambacheew D."/>
            <person name="Muzemil S."/>
            <person name="Studholme D.J."/>
        </authorList>
    </citation>
    <scope>NUCLEOTIDE SEQUENCE [LARGE SCALE GENOMIC DNA]</scope>
</reference>